<feature type="transmembrane region" description="Helical" evidence="1">
    <location>
        <begin position="185"/>
        <end position="208"/>
    </location>
</feature>
<gene>
    <name evidence="2" type="ORF">AZE42_12140</name>
</gene>
<proteinExistence type="predicted"/>
<dbReference type="EMBL" id="LVVM01003504">
    <property type="protein sequence ID" value="OJA14737.1"/>
    <property type="molecule type" value="Genomic_DNA"/>
</dbReference>
<reference evidence="2 3" key="1">
    <citation type="submission" date="2016-03" db="EMBL/GenBank/DDBJ databases">
        <title>Comparative genomics of the ectomycorrhizal sister species Rhizopogon vinicolor and Rhizopogon vesiculosus (Basidiomycota: Boletales) reveals a divergence of the mating type B locus.</title>
        <authorList>
            <person name="Mujic A.B."/>
            <person name="Kuo A."/>
            <person name="Tritt A."/>
            <person name="Lipzen A."/>
            <person name="Chen C."/>
            <person name="Johnson J."/>
            <person name="Sharma A."/>
            <person name="Barry K."/>
            <person name="Grigoriev I.V."/>
            <person name="Spatafora J.W."/>
        </authorList>
    </citation>
    <scope>NUCLEOTIDE SEQUENCE [LARGE SCALE GENOMIC DNA]</scope>
    <source>
        <strain evidence="2 3">AM-OR11-056</strain>
    </source>
</reference>
<evidence type="ECO:0000256" key="1">
    <source>
        <dbReference type="SAM" id="Phobius"/>
    </source>
</evidence>
<name>A0A1J8QMF5_9AGAM</name>
<organism evidence="2 3">
    <name type="scientific">Rhizopogon vesiculosus</name>
    <dbReference type="NCBI Taxonomy" id="180088"/>
    <lineage>
        <taxon>Eukaryota</taxon>
        <taxon>Fungi</taxon>
        <taxon>Dikarya</taxon>
        <taxon>Basidiomycota</taxon>
        <taxon>Agaricomycotina</taxon>
        <taxon>Agaricomycetes</taxon>
        <taxon>Agaricomycetidae</taxon>
        <taxon>Boletales</taxon>
        <taxon>Suillineae</taxon>
        <taxon>Rhizopogonaceae</taxon>
        <taxon>Rhizopogon</taxon>
    </lineage>
</organism>
<keyword evidence="3" id="KW-1185">Reference proteome</keyword>
<comment type="caution">
    <text evidence="2">The sequence shown here is derived from an EMBL/GenBank/DDBJ whole genome shotgun (WGS) entry which is preliminary data.</text>
</comment>
<sequence length="231" mass="25181">MSVTAGNPASHRKKRLNNYGPPTNLILAQAFKVLCIIAVSRTSLEHWGNTQHTGWKEHTKAIINRFHYSNVTAGLVLTTTAVLISSEAPVTRLMGYNTPASYILALVAFGAALLSVISGAAVLIMYETGTTHHNMETLKEMSRRKVIFLLLWLAWPSVCLAVATFCLYLSIFVACFLSKNILVKVLATLSLLAFCANGVLALDVFIFVGKRPASAKHQDPEQGYAMTTVTP</sequence>
<feature type="transmembrane region" description="Helical" evidence="1">
    <location>
        <begin position="65"/>
        <end position="84"/>
    </location>
</feature>
<dbReference type="OrthoDB" id="2640035at2759"/>
<dbReference type="AlphaFoldDB" id="A0A1J8QMF5"/>
<feature type="transmembrane region" description="Helical" evidence="1">
    <location>
        <begin position="147"/>
        <end position="173"/>
    </location>
</feature>
<keyword evidence="1" id="KW-1133">Transmembrane helix</keyword>
<dbReference type="Proteomes" id="UP000183567">
    <property type="component" value="Unassembled WGS sequence"/>
</dbReference>
<keyword evidence="1" id="KW-0472">Membrane</keyword>
<feature type="transmembrane region" description="Helical" evidence="1">
    <location>
        <begin position="104"/>
        <end position="126"/>
    </location>
</feature>
<accession>A0A1J8QMF5</accession>
<protein>
    <submittedName>
        <fullName evidence="2">Uncharacterized protein</fullName>
    </submittedName>
</protein>
<keyword evidence="1" id="KW-0812">Transmembrane</keyword>
<evidence type="ECO:0000313" key="2">
    <source>
        <dbReference type="EMBL" id="OJA14737.1"/>
    </source>
</evidence>
<evidence type="ECO:0000313" key="3">
    <source>
        <dbReference type="Proteomes" id="UP000183567"/>
    </source>
</evidence>